<protein>
    <recommendedName>
        <fullName evidence="4">2-amino-4-hydroxy-6-hydroxymethyldihydropteridine pyrophosphokinase</fullName>
        <ecNumber evidence="3">2.7.6.3</ecNumber>
    </recommendedName>
    <alternativeName>
        <fullName evidence="11">6-hydroxymethyl-7,8-dihydropterin pyrophosphokinase</fullName>
    </alternativeName>
    <alternativeName>
        <fullName evidence="12">7,8-dihydro-6-hydroxymethylpterin-pyrophosphokinase</fullName>
    </alternativeName>
</protein>
<evidence type="ECO:0000256" key="4">
    <source>
        <dbReference type="ARBA" id="ARBA00016218"/>
    </source>
</evidence>
<dbReference type="PANTHER" id="PTHR43071:SF1">
    <property type="entry name" value="2-AMINO-4-HYDROXY-6-HYDROXYMETHYLDIHYDROPTERIDINE PYROPHOSPHOKINASE"/>
    <property type="match status" value="1"/>
</dbReference>
<dbReference type="GO" id="GO:0046656">
    <property type="term" value="P:folic acid biosynthetic process"/>
    <property type="evidence" value="ECO:0007669"/>
    <property type="project" value="UniProtKB-KW"/>
</dbReference>
<dbReference type="EC" id="2.7.6.3" evidence="3"/>
<evidence type="ECO:0000256" key="7">
    <source>
        <dbReference type="ARBA" id="ARBA00022777"/>
    </source>
</evidence>
<dbReference type="NCBIfam" id="TIGR01498">
    <property type="entry name" value="folK"/>
    <property type="match status" value="1"/>
</dbReference>
<keyword evidence="15" id="KW-1185">Reference proteome</keyword>
<evidence type="ECO:0000256" key="10">
    <source>
        <dbReference type="ARBA" id="ARBA00029409"/>
    </source>
</evidence>
<keyword evidence="8" id="KW-0067">ATP-binding</keyword>
<comment type="caution">
    <text evidence="14">The sequence shown here is derived from an EMBL/GenBank/DDBJ whole genome shotgun (WGS) entry which is preliminary data.</text>
</comment>
<evidence type="ECO:0000256" key="12">
    <source>
        <dbReference type="ARBA" id="ARBA00033413"/>
    </source>
</evidence>
<keyword evidence="9" id="KW-0289">Folate biosynthesis</keyword>
<evidence type="ECO:0000313" key="15">
    <source>
        <dbReference type="Proteomes" id="UP001150830"/>
    </source>
</evidence>
<evidence type="ECO:0000256" key="8">
    <source>
        <dbReference type="ARBA" id="ARBA00022840"/>
    </source>
</evidence>
<dbReference type="AlphaFoldDB" id="A0A9X3ISP6"/>
<comment type="function">
    <text evidence="10">Catalyzes the transfer of pyrophosphate from adenosine triphosphate (ATP) to 6-hydroxymethyl-7,8-dihydropterin, an enzymatic step in folate biosynthesis pathway.</text>
</comment>
<dbReference type="Pfam" id="PF01288">
    <property type="entry name" value="HPPK"/>
    <property type="match status" value="1"/>
</dbReference>
<dbReference type="Gene3D" id="3.30.70.560">
    <property type="entry name" value="7,8-Dihydro-6-hydroxymethylpterin-pyrophosphokinase HPPK"/>
    <property type="match status" value="1"/>
</dbReference>
<evidence type="ECO:0000256" key="3">
    <source>
        <dbReference type="ARBA" id="ARBA00013253"/>
    </source>
</evidence>
<reference evidence="14" key="1">
    <citation type="submission" date="2022-11" db="EMBL/GenBank/DDBJ databases">
        <title>Parathalassolutuus dongxingensis gen. nov., sp. nov., a novel member of family Oceanospirillaceae isolated from a coastal shrimp pond in Guangxi, China.</title>
        <authorList>
            <person name="Chen H."/>
        </authorList>
    </citation>
    <scope>NUCLEOTIDE SEQUENCE</scope>
    <source>
        <strain evidence="14">G-43</strain>
    </source>
</reference>
<dbReference type="PANTHER" id="PTHR43071">
    <property type="entry name" value="2-AMINO-4-HYDROXY-6-HYDROXYMETHYLDIHYDROPTERIDINE PYROPHOSPHOKINASE"/>
    <property type="match status" value="1"/>
</dbReference>
<evidence type="ECO:0000256" key="5">
    <source>
        <dbReference type="ARBA" id="ARBA00022679"/>
    </source>
</evidence>
<comment type="pathway">
    <text evidence="1">Cofactor biosynthesis; tetrahydrofolate biosynthesis; 2-amino-4-hydroxy-6-hydroxymethyl-7,8-dihydropteridine diphosphate from 7,8-dihydroneopterin triphosphate: step 4/4.</text>
</comment>
<evidence type="ECO:0000256" key="11">
    <source>
        <dbReference type="ARBA" id="ARBA00029766"/>
    </source>
</evidence>
<name>A0A9X3ISP6_9GAMM</name>
<sequence length="172" mass="18670">MTTLCYLGLGANIDNPVQQLLTAVTTLAALPGIQLEQVSSLYGSKPVGPQDQPDYVNAVACIRTCLAPLALLDNLQQLERDQGRVKLRHWGERCIDVDILLYGDEVISSERLTVPHSQMALRSFVLLPLMEIAPALNMPDGRPLSAWATKVLADIQSGKEAPLVPLLPPPVI</sequence>
<organism evidence="14 15">
    <name type="scientific">Parathalassolituus penaei</name>
    <dbReference type="NCBI Taxonomy" id="2997323"/>
    <lineage>
        <taxon>Bacteria</taxon>
        <taxon>Pseudomonadati</taxon>
        <taxon>Pseudomonadota</taxon>
        <taxon>Gammaproteobacteria</taxon>
        <taxon>Oceanospirillales</taxon>
        <taxon>Oceanospirillaceae</taxon>
        <taxon>Parathalassolituus</taxon>
    </lineage>
</organism>
<dbReference type="SUPFAM" id="SSF55083">
    <property type="entry name" value="6-hydroxymethyl-7,8-dihydropterin pyrophosphokinase, HPPK"/>
    <property type="match status" value="1"/>
</dbReference>
<dbReference type="EMBL" id="JAPNOA010000016">
    <property type="protein sequence ID" value="MCY0964373.1"/>
    <property type="molecule type" value="Genomic_DNA"/>
</dbReference>
<dbReference type="InterPro" id="IPR035907">
    <property type="entry name" value="Hppk_sf"/>
</dbReference>
<dbReference type="CDD" id="cd00483">
    <property type="entry name" value="HPPK"/>
    <property type="match status" value="1"/>
</dbReference>
<dbReference type="GO" id="GO:0003848">
    <property type="term" value="F:2-amino-4-hydroxy-6-hydroxymethyldihydropteridine diphosphokinase activity"/>
    <property type="evidence" value="ECO:0007669"/>
    <property type="project" value="UniProtKB-EC"/>
</dbReference>
<accession>A0A9X3ISP6</accession>
<evidence type="ECO:0000256" key="1">
    <source>
        <dbReference type="ARBA" id="ARBA00005051"/>
    </source>
</evidence>
<evidence type="ECO:0000259" key="13">
    <source>
        <dbReference type="PROSITE" id="PS00794"/>
    </source>
</evidence>
<keyword evidence="6" id="KW-0547">Nucleotide-binding</keyword>
<dbReference type="InterPro" id="IPR000550">
    <property type="entry name" value="Hppk"/>
</dbReference>
<gene>
    <name evidence="14" type="primary">folK</name>
    <name evidence="14" type="ORF">OUO13_04175</name>
</gene>
<evidence type="ECO:0000256" key="2">
    <source>
        <dbReference type="ARBA" id="ARBA00005810"/>
    </source>
</evidence>
<keyword evidence="5 14" id="KW-0808">Transferase</keyword>
<dbReference type="GO" id="GO:0016301">
    <property type="term" value="F:kinase activity"/>
    <property type="evidence" value="ECO:0007669"/>
    <property type="project" value="UniProtKB-KW"/>
</dbReference>
<keyword evidence="7" id="KW-0418">Kinase</keyword>
<comment type="similarity">
    <text evidence="2">Belongs to the HPPK family.</text>
</comment>
<dbReference type="Proteomes" id="UP001150830">
    <property type="component" value="Unassembled WGS sequence"/>
</dbReference>
<evidence type="ECO:0000313" key="14">
    <source>
        <dbReference type="EMBL" id="MCY0964373.1"/>
    </source>
</evidence>
<dbReference type="PROSITE" id="PS00794">
    <property type="entry name" value="HPPK"/>
    <property type="match status" value="1"/>
</dbReference>
<dbReference type="GO" id="GO:0005524">
    <property type="term" value="F:ATP binding"/>
    <property type="evidence" value="ECO:0007669"/>
    <property type="project" value="UniProtKB-KW"/>
</dbReference>
<dbReference type="RefSeq" id="WP_283172590.1">
    <property type="nucleotide sequence ID" value="NZ_JAPNOA010000016.1"/>
</dbReference>
<evidence type="ECO:0000256" key="9">
    <source>
        <dbReference type="ARBA" id="ARBA00022909"/>
    </source>
</evidence>
<feature type="domain" description="7,8-dihydro-6-hydroxymethylpterin-pyrophosphokinase" evidence="13">
    <location>
        <begin position="89"/>
        <end position="100"/>
    </location>
</feature>
<evidence type="ECO:0000256" key="6">
    <source>
        <dbReference type="ARBA" id="ARBA00022741"/>
    </source>
</evidence>
<proteinExistence type="inferred from homology"/>